<evidence type="ECO:0000313" key="8">
    <source>
        <dbReference type="EMBL" id="KAK3014473.1"/>
    </source>
</evidence>
<dbReference type="EMBL" id="JAVXUP010001216">
    <property type="protein sequence ID" value="KAK3014473.1"/>
    <property type="molecule type" value="Genomic_DNA"/>
</dbReference>
<keyword evidence="7" id="KW-0568">Pathogenesis-related protein</keyword>
<proteinExistence type="inferred from homology"/>
<evidence type="ECO:0000256" key="1">
    <source>
        <dbReference type="ARBA" id="ARBA00004141"/>
    </source>
</evidence>
<keyword evidence="5" id="KW-1133">Transmembrane helix</keyword>
<keyword evidence="3" id="KW-0812">Transmembrane</keyword>
<protein>
    <recommendedName>
        <fullName evidence="10">Transposase MuDR plant domain-containing protein</fullName>
    </recommendedName>
</protein>
<dbReference type="Proteomes" id="UP001188597">
    <property type="component" value="Unassembled WGS sequence"/>
</dbReference>
<evidence type="ECO:0000256" key="6">
    <source>
        <dbReference type="ARBA" id="ARBA00023136"/>
    </source>
</evidence>
<name>A0AA89AUA0_9ASTE</name>
<gene>
    <name evidence="8" type="ORF">RJ639_009022</name>
</gene>
<keyword evidence="9" id="KW-1185">Reference proteome</keyword>
<evidence type="ECO:0000256" key="7">
    <source>
        <dbReference type="ARBA" id="ARBA00023265"/>
    </source>
</evidence>
<evidence type="ECO:0000256" key="5">
    <source>
        <dbReference type="ARBA" id="ARBA00022989"/>
    </source>
</evidence>
<sequence>MGIGWTITDESSGCNLVIARAIPPVAYRRNRGRFYGSVIKTDYVALRLGFITTHCMGNPKFNFNKFKPPRDIFVYPQINAIIFLLMILLDDQDAYNMCTCNLQDSRIALVYVDHCGGVFDEAEEVLALPSSQEGQGVDNNQHHESVDGVHGVGANADASVNGVHGVGANAELHEDIDGPNGDRVDIGVDNVELHEDIARGSGDRVAIVVENVEEDSDSGSDFHDTEITNDDERDDAMFNENIDTYVESSKLGSVSKENDPTEDCIDETEDCEFDELNNLNGSDEDNWPPTYEVFDNSALDFTDAKHIKDPDFNVETIFSSKSEFKEAVHMHGVKYENVICFRRSEEKKIKVVCKKCPWFVYASVRQNDTTW</sequence>
<organism evidence="8 9">
    <name type="scientific">Escallonia herrerae</name>
    <dbReference type="NCBI Taxonomy" id="1293975"/>
    <lineage>
        <taxon>Eukaryota</taxon>
        <taxon>Viridiplantae</taxon>
        <taxon>Streptophyta</taxon>
        <taxon>Embryophyta</taxon>
        <taxon>Tracheophyta</taxon>
        <taxon>Spermatophyta</taxon>
        <taxon>Magnoliopsida</taxon>
        <taxon>eudicotyledons</taxon>
        <taxon>Gunneridae</taxon>
        <taxon>Pentapetalae</taxon>
        <taxon>asterids</taxon>
        <taxon>campanulids</taxon>
        <taxon>Escalloniales</taxon>
        <taxon>Escalloniaceae</taxon>
        <taxon>Escallonia</taxon>
    </lineage>
</organism>
<evidence type="ECO:0000256" key="3">
    <source>
        <dbReference type="ARBA" id="ARBA00022692"/>
    </source>
</evidence>
<dbReference type="GO" id="GO:0006952">
    <property type="term" value="P:defense response"/>
    <property type="evidence" value="ECO:0007669"/>
    <property type="project" value="UniProtKB-KW"/>
</dbReference>
<evidence type="ECO:0000256" key="4">
    <source>
        <dbReference type="ARBA" id="ARBA00022821"/>
    </source>
</evidence>
<evidence type="ECO:0008006" key="10">
    <source>
        <dbReference type="Google" id="ProtNLM"/>
    </source>
</evidence>
<comment type="similarity">
    <text evidence="2">Belongs to the MLO family.</text>
</comment>
<dbReference type="Pfam" id="PF03094">
    <property type="entry name" value="Mlo"/>
    <property type="match status" value="1"/>
</dbReference>
<dbReference type="InterPro" id="IPR004326">
    <property type="entry name" value="Mlo"/>
</dbReference>
<comment type="caution">
    <text evidence="8">The sequence shown here is derived from an EMBL/GenBank/DDBJ whole genome shotgun (WGS) entry which is preliminary data.</text>
</comment>
<dbReference type="AlphaFoldDB" id="A0AA89AUA0"/>
<comment type="subcellular location">
    <subcellularLocation>
        <location evidence="1">Membrane</location>
        <topology evidence="1">Multi-pass membrane protein</topology>
    </subcellularLocation>
</comment>
<accession>A0AA89AUA0</accession>
<keyword evidence="6" id="KW-0472">Membrane</keyword>
<keyword evidence="4" id="KW-0611">Plant defense</keyword>
<reference evidence="8" key="1">
    <citation type="submission" date="2022-12" db="EMBL/GenBank/DDBJ databases">
        <title>Draft genome assemblies for two species of Escallonia (Escalloniales).</title>
        <authorList>
            <person name="Chanderbali A."/>
            <person name="Dervinis C."/>
            <person name="Anghel I."/>
            <person name="Soltis D."/>
            <person name="Soltis P."/>
            <person name="Zapata F."/>
        </authorList>
    </citation>
    <scope>NUCLEOTIDE SEQUENCE</scope>
    <source>
        <strain evidence="8">UCBG64.0493</strain>
        <tissue evidence="8">Leaf</tissue>
    </source>
</reference>
<evidence type="ECO:0000313" key="9">
    <source>
        <dbReference type="Proteomes" id="UP001188597"/>
    </source>
</evidence>
<evidence type="ECO:0000256" key="2">
    <source>
        <dbReference type="ARBA" id="ARBA00006574"/>
    </source>
</evidence>
<dbReference type="GO" id="GO:0016020">
    <property type="term" value="C:membrane"/>
    <property type="evidence" value="ECO:0007669"/>
    <property type="project" value="UniProtKB-SubCell"/>
</dbReference>